<dbReference type="Proteomes" id="UP000295680">
    <property type="component" value="Unassembled WGS sequence"/>
</dbReference>
<evidence type="ECO:0000256" key="2">
    <source>
        <dbReference type="ARBA" id="ARBA00022448"/>
    </source>
</evidence>
<dbReference type="PROSITE" id="PS50928">
    <property type="entry name" value="ABC_TM1"/>
    <property type="match status" value="1"/>
</dbReference>
<evidence type="ECO:0000313" key="10">
    <source>
        <dbReference type="Proteomes" id="UP000295680"/>
    </source>
</evidence>
<dbReference type="GO" id="GO:0005886">
    <property type="term" value="C:plasma membrane"/>
    <property type="evidence" value="ECO:0007669"/>
    <property type="project" value="UniProtKB-SubCell"/>
</dbReference>
<organism evidence="9 10">
    <name type="scientific">Actinocrispum wychmicini</name>
    <dbReference type="NCBI Taxonomy" id="1213861"/>
    <lineage>
        <taxon>Bacteria</taxon>
        <taxon>Bacillati</taxon>
        <taxon>Actinomycetota</taxon>
        <taxon>Actinomycetes</taxon>
        <taxon>Pseudonocardiales</taxon>
        <taxon>Pseudonocardiaceae</taxon>
        <taxon>Actinocrispum</taxon>
    </lineage>
</organism>
<feature type="transmembrane region" description="Helical" evidence="7">
    <location>
        <begin position="281"/>
        <end position="304"/>
    </location>
</feature>
<evidence type="ECO:0000313" key="9">
    <source>
        <dbReference type="EMBL" id="TCO54172.1"/>
    </source>
</evidence>
<gene>
    <name evidence="9" type="ORF">EV192_109152</name>
</gene>
<feature type="transmembrane region" description="Helical" evidence="7">
    <location>
        <begin position="134"/>
        <end position="158"/>
    </location>
</feature>
<dbReference type="GO" id="GO:0071916">
    <property type="term" value="F:dipeptide transmembrane transporter activity"/>
    <property type="evidence" value="ECO:0007669"/>
    <property type="project" value="TreeGrafter"/>
</dbReference>
<keyword evidence="3" id="KW-1003">Cell membrane</keyword>
<protein>
    <submittedName>
        <fullName evidence="9">Peptide/nickel transport system permease protein</fullName>
    </submittedName>
</protein>
<evidence type="ECO:0000256" key="1">
    <source>
        <dbReference type="ARBA" id="ARBA00004651"/>
    </source>
</evidence>
<accession>A0A4R2J8T4</accession>
<evidence type="ECO:0000256" key="5">
    <source>
        <dbReference type="ARBA" id="ARBA00022989"/>
    </source>
</evidence>
<dbReference type="EMBL" id="SLWS01000009">
    <property type="protein sequence ID" value="TCO54172.1"/>
    <property type="molecule type" value="Genomic_DNA"/>
</dbReference>
<dbReference type="PANTHER" id="PTHR43163">
    <property type="entry name" value="DIPEPTIDE TRANSPORT SYSTEM PERMEASE PROTEIN DPPB-RELATED"/>
    <property type="match status" value="1"/>
</dbReference>
<dbReference type="Gene3D" id="1.10.3720.10">
    <property type="entry name" value="MetI-like"/>
    <property type="match status" value="1"/>
</dbReference>
<dbReference type="InterPro" id="IPR045621">
    <property type="entry name" value="BPD_transp_1_N"/>
</dbReference>
<feature type="transmembrane region" description="Helical" evidence="7">
    <location>
        <begin position="178"/>
        <end position="196"/>
    </location>
</feature>
<evidence type="ECO:0000259" key="8">
    <source>
        <dbReference type="PROSITE" id="PS50928"/>
    </source>
</evidence>
<dbReference type="InterPro" id="IPR035906">
    <property type="entry name" value="MetI-like_sf"/>
</dbReference>
<keyword evidence="2 7" id="KW-0813">Transport</keyword>
<comment type="similarity">
    <text evidence="7">Belongs to the binding-protein-dependent transport system permease family.</text>
</comment>
<evidence type="ECO:0000256" key="6">
    <source>
        <dbReference type="ARBA" id="ARBA00023136"/>
    </source>
</evidence>
<feature type="transmembrane region" description="Helical" evidence="7">
    <location>
        <begin position="239"/>
        <end position="261"/>
    </location>
</feature>
<evidence type="ECO:0000256" key="7">
    <source>
        <dbReference type="RuleBase" id="RU363032"/>
    </source>
</evidence>
<name>A0A4R2J8T4_9PSEU</name>
<dbReference type="SUPFAM" id="SSF161098">
    <property type="entry name" value="MetI-like"/>
    <property type="match status" value="1"/>
</dbReference>
<keyword evidence="6 7" id="KW-0472">Membrane</keyword>
<dbReference type="OrthoDB" id="9778910at2"/>
<keyword evidence="4 7" id="KW-0812">Transmembrane</keyword>
<feature type="domain" description="ABC transmembrane type-1" evidence="8">
    <location>
        <begin position="98"/>
        <end position="300"/>
    </location>
</feature>
<feature type="transmembrane region" description="Helical" evidence="7">
    <location>
        <begin position="12"/>
        <end position="31"/>
    </location>
</feature>
<dbReference type="CDD" id="cd06261">
    <property type="entry name" value="TM_PBP2"/>
    <property type="match status" value="1"/>
</dbReference>
<evidence type="ECO:0000256" key="4">
    <source>
        <dbReference type="ARBA" id="ARBA00022692"/>
    </source>
</evidence>
<reference evidence="9 10" key="1">
    <citation type="submission" date="2019-03" db="EMBL/GenBank/DDBJ databases">
        <title>Genomic Encyclopedia of Type Strains, Phase IV (KMG-IV): sequencing the most valuable type-strain genomes for metagenomic binning, comparative biology and taxonomic classification.</title>
        <authorList>
            <person name="Goeker M."/>
        </authorList>
    </citation>
    <scope>NUCLEOTIDE SEQUENCE [LARGE SCALE GENOMIC DNA]</scope>
    <source>
        <strain evidence="9 10">DSM 45934</strain>
    </source>
</reference>
<dbReference type="RefSeq" id="WP_132123165.1">
    <property type="nucleotide sequence ID" value="NZ_SLWS01000009.1"/>
</dbReference>
<comment type="caution">
    <text evidence="9">The sequence shown here is derived from an EMBL/GenBank/DDBJ whole genome shotgun (WGS) entry which is preliminary data.</text>
</comment>
<comment type="subcellular location">
    <subcellularLocation>
        <location evidence="1 7">Cell membrane</location>
        <topology evidence="1 7">Multi-pass membrane protein</topology>
    </subcellularLocation>
</comment>
<keyword evidence="10" id="KW-1185">Reference proteome</keyword>
<dbReference type="InterPro" id="IPR000515">
    <property type="entry name" value="MetI-like"/>
</dbReference>
<dbReference type="Pfam" id="PF00528">
    <property type="entry name" value="BPD_transp_1"/>
    <property type="match status" value="1"/>
</dbReference>
<feature type="transmembrane region" description="Helical" evidence="7">
    <location>
        <begin position="100"/>
        <end position="122"/>
    </location>
</feature>
<sequence>MKVSRWLGRRLLMIAVLLVGVSVLVFGLLQLTPGSPEQILLGARPTSPQALAAVRADFHLDESFLAQYWRWLTGALHLDFGRSIRTGQPVADVLAERLPITLFLSLYAFLLVAVIAIPLGLVSGIRNGTMIDRAATLISTFGVSAPAFAVGILLLYVFGVALGWFPVYGPGTGFTDRLWHLTLPAITLSLSVIAVVSRQTRAAALTVYNEDFVTFARGRGLPRRLIWGRYALRNSSLPVATSMGMVFAYFLTGSVIVEQTFALPGIGELLVGSVSTKDIPVVQALALLAAVVVLVLNLVADLLYPVLDPRVRKSVFG</sequence>
<dbReference type="PANTHER" id="PTHR43163:SF6">
    <property type="entry name" value="DIPEPTIDE TRANSPORT SYSTEM PERMEASE PROTEIN DPPB-RELATED"/>
    <property type="match status" value="1"/>
</dbReference>
<dbReference type="AlphaFoldDB" id="A0A4R2J8T4"/>
<proteinExistence type="inferred from homology"/>
<evidence type="ECO:0000256" key="3">
    <source>
        <dbReference type="ARBA" id="ARBA00022475"/>
    </source>
</evidence>
<dbReference type="Pfam" id="PF19300">
    <property type="entry name" value="BPD_transp_1_N"/>
    <property type="match status" value="1"/>
</dbReference>
<keyword evidence="5 7" id="KW-1133">Transmembrane helix</keyword>